<sequence>MDVSLSVSLLRDQMGSVIEQAVTAAVETVLGEMVKVVGCKLEEYSKEMTAKEKENENIKQMLEISQCQMKTMRKYLSAVIAKDDRQVLINQRNAQKENELNRTHRLPAGQTPHFRGMKRTFIVSEKAKKPLTQSPSAYPSEVLVQAASSCDRSVPTSPGPHDLVQESATRPEREDSFDNSVPCVSKEASELAHMKAECRVCPEVESGVEGKDDASEAVWAVGEQSTSQEEHAEILSPDPQSPVQAVAGAPADGSGSEVWDAPVRAKEEEAEIEIICIKEEPEDLEAYPLNPPCPDLGVEQGNLPERSRPLEVEHADELTEASLAAVASFMYPGDAHRQQTAAQRQARWRHHHHRAGAEPVRGPPAPQGRAEAPQPAPAAGAEKSLPQPLLAALERERREKNRIRVARWRAKRKLQAGLATPRSSSSRIRSSPRRRSATPPRTPTNSTATRRSARRRAARRPPVRRPAVRGRRPLPLPAVRLRPAPAGGAQARHIAVEAYPLL</sequence>
<feature type="region of interest" description="Disordered" evidence="1">
    <location>
        <begin position="413"/>
        <end position="481"/>
    </location>
</feature>
<proteinExistence type="predicted"/>
<feature type="compositionally biased region" description="Low complexity" evidence="1">
    <location>
        <begin position="367"/>
        <end position="382"/>
    </location>
</feature>
<feature type="compositionally biased region" description="Basic residues" evidence="1">
    <location>
        <begin position="451"/>
        <end position="472"/>
    </location>
</feature>
<gene>
    <name evidence="2" type="ORF">ANANG_G00055150</name>
</gene>
<feature type="compositionally biased region" description="Low complexity" evidence="1">
    <location>
        <begin position="419"/>
        <end position="429"/>
    </location>
</feature>
<dbReference type="EMBL" id="JAFIRN010000003">
    <property type="protein sequence ID" value="KAG5851758.1"/>
    <property type="molecule type" value="Genomic_DNA"/>
</dbReference>
<evidence type="ECO:0000313" key="2">
    <source>
        <dbReference type="EMBL" id="KAG5851758.1"/>
    </source>
</evidence>
<dbReference type="AlphaFoldDB" id="A0A9D3S220"/>
<feature type="region of interest" description="Disordered" evidence="1">
    <location>
        <begin position="149"/>
        <end position="180"/>
    </location>
</feature>
<organism evidence="2 3">
    <name type="scientific">Anguilla anguilla</name>
    <name type="common">European freshwater eel</name>
    <name type="synonym">Muraena anguilla</name>
    <dbReference type="NCBI Taxonomy" id="7936"/>
    <lineage>
        <taxon>Eukaryota</taxon>
        <taxon>Metazoa</taxon>
        <taxon>Chordata</taxon>
        <taxon>Craniata</taxon>
        <taxon>Vertebrata</taxon>
        <taxon>Euteleostomi</taxon>
        <taxon>Actinopterygii</taxon>
        <taxon>Neopterygii</taxon>
        <taxon>Teleostei</taxon>
        <taxon>Anguilliformes</taxon>
        <taxon>Anguillidae</taxon>
        <taxon>Anguilla</taxon>
    </lineage>
</organism>
<protein>
    <submittedName>
        <fullName evidence="2">Uncharacterized protein</fullName>
    </submittedName>
</protein>
<evidence type="ECO:0000256" key="1">
    <source>
        <dbReference type="SAM" id="MobiDB-lite"/>
    </source>
</evidence>
<feature type="compositionally biased region" description="Low complexity" evidence="1">
    <location>
        <begin position="437"/>
        <end position="450"/>
    </location>
</feature>
<dbReference type="Proteomes" id="UP001044222">
    <property type="component" value="Unassembled WGS sequence"/>
</dbReference>
<feature type="region of interest" description="Disordered" evidence="1">
    <location>
        <begin position="334"/>
        <end position="385"/>
    </location>
</feature>
<reference evidence="2" key="1">
    <citation type="submission" date="2021-01" db="EMBL/GenBank/DDBJ databases">
        <title>A chromosome-scale assembly of European eel, Anguilla anguilla.</title>
        <authorList>
            <person name="Henkel C."/>
            <person name="Jong-Raadsen S.A."/>
            <person name="Dufour S."/>
            <person name="Weltzien F.-A."/>
            <person name="Palstra A.P."/>
            <person name="Pelster B."/>
            <person name="Spaink H.P."/>
            <person name="Van Den Thillart G.E."/>
            <person name="Jansen H."/>
            <person name="Zahm M."/>
            <person name="Klopp C."/>
            <person name="Cedric C."/>
            <person name="Louis A."/>
            <person name="Berthelot C."/>
            <person name="Parey E."/>
            <person name="Roest Crollius H."/>
            <person name="Montfort J."/>
            <person name="Robinson-Rechavi M."/>
            <person name="Bucao C."/>
            <person name="Bouchez O."/>
            <person name="Gislard M."/>
            <person name="Lluch J."/>
            <person name="Milhes M."/>
            <person name="Lampietro C."/>
            <person name="Lopez Roques C."/>
            <person name="Donnadieu C."/>
            <person name="Braasch I."/>
            <person name="Desvignes T."/>
            <person name="Postlethwait J."/>
            <person name="Bobe J."/>
            <person name="Guiguen Y."/>
            <person name="Dirks R."/>
        </authorList>
    </citation>
    <scope>NUCLEOTIDE SEQUENCE</scope>
    <source>
        <strain evidence="2">Tag_6206</strain>
        <tissue evidence="2">Liver</tissue>
    </source>
</reference>
<comment type="caution">
    <text evidence="2">The sequence shown here is derived from an EMBL/GenBank/DDBJ whole genome shotgun (WGS) entry which is preliminary data.</text>
</comment>
<feature type="region of interest" description="Disordered" evidence="1">
    <location>
        <begin position="224"/>
        <end position="258"/>
    </location>
</feature>
<evidence type="ECO:0000313" key="3">
    <source>
        <dbReference type="Proteomes" id="UP001044222"/>
    </source>
</evidence>
<name>A0A9D3S220_ANGAN</name>
<keyword evidence="3" id="KW-1185">Reference proteome</keyword>
<accession>A0A9D3S220</accession>